<dbReference type="InterPro" id="IPR046700">
    <property type="entry name" value="DUF6570"/>
</dbReference>
<name>A0A3N4JGN0_9PEZI</name>
<dbReference type="OrthoDB" id="2440225at2759"/>
<feature type="region of interest" description="Disordered" evidence="1">
    <location>
        <begin position="406"/>
        <end position="442"/>
    </location>
</feature>
<dbReference type="STRING" id="1336337.A0A3N4JGN0"/>
<feature type="domain" description="DUF6570" evidence="2">
    <location>
        <begin position="184"/>
        <end position="309"/>
    </location>
</feature>
<evidence type="ECO:0000256" key="1">
    <source>
        <dbReference type="SAM" id="MobiDB-lite"/>
    </source>
</evidence>
<keyword evidence="4" id="KW-1185">Reference proteome</keyword>
<sequence>MASAPDGTGSEYCSGCNRLRNREQMSHFKTCQECRDRRNNHRRRIRTQTVAINPSLSVSPAHTAESIVSRSKNAKPIHAERNTGVIPELPDTGNTAPPLVPNTEPIAPRHNLHIEILQKFASTQNQMQLATCFVCNESHLNSIQHPLPISYLTSIREEFNLRNRDIQKACNCCYNQILNQTKYRRIPVFSKLNDMDPGEIPSILKDLGDLTPIECMLLARVHPIVKVYRVRGEQWKMGSAHVINFFQDVTVPFRTIPTLPLEVLIAIICKAHQRLPLYKGFKVSIPRLQSWVQFLKQSNCYYLDVEVDNFTLSQISELLQEGSIQATYISEEPEGFNSFADTNEVHQGPVSLDAGIEPDNQAEVPDIPQSAVPRLESSEDELSILRNILMSHGGSVQPDLQRPVLSQVSQEGDPRQQDPLQIESPTPTQRVQREEIPLSRTSIERQGPIPFPVIGLEAINEYTEEGYIAQAFPNLLPYGTSDLRDQSRRHHQVKPAEYFRHLLFYKDGRFGQDPRFVFLALNTRW</sequence>
<reference evidence="3 4" key="1">
    <citation type="journal article" date="2018" name="Nat. Ecol. Evol.">
        <title>Pezizomycetes genomes reveal the molecular basis of ectomycorrhizal truffle lifestyle.</title>
        <authorList>
            <person name="Murat C."/>
            <person name="Payen T."/>
            <person name="Noel B."/>
            <person name="Kuo A."/>
            <person name="Morin E."/>
            <person name="Chen J."/>
            <person name="Kohler A."/>
            <person name="Krizsan K."/>
            <person name="Balestrini R."/>
            <person name="Da Silva C."/>
            <person name="Montanini B."/>
            <person name="Hainaut M."/>
            <person name="Levati E."/>
            <person name="Barry K.W."/>
            <person name="Belfiori B."/>
            <person name="Cichocki N."/>
            <person name="Clum A."/>
            <person name="Dockter R.B."/>
            <person name="Fauchery L."/>
            <person name="Guy J."/>
            <person name="Iotti M."/>
            <person name="Le Tacon F."/>
            <person name="Lindquist E.A."/>
            <person name="Lipzen A."/>
            <person name="Malagnac F."/>
            <person name="Mello A."/>
            <person name="Molinier V."/>
            <person name="Miyauchi S."/>
            <person name="Poulain J."/>
            <person name="Riccioni C."/>
            <person name="Rubini A."/>
            <person name="Sitrit Y."/>
            <person name="Splivallo R."/>
            <person name="Traeger S."/>
            <person name="Wang M."/>
            <person name="Zifcakova L."/>
            <person name="Wipf D."/>
            <person name="Zambonelli A."/>
            <person name="Paolocci F."/>
            <person name="Nowrousian M."/>
            <person name="Ottonello S."/>
            <person name="Baldrian P."/>
            <person name="Spatafora J.W."/>
            <person name="Henrissat B."/>
            <person name="Nagy L.G."/>
            <person name="Aury J.M."/>
            <person name="Wincker P."/>
            <person name="Grigoriev I.V."/>
            <person name="Bonfante P."/>
            <person name="Martin F.M."/>
        </authorList>
    </citation>
    <scope>NUCLEOTIDE SEQUENCE [LARGE SCALE GENOMIC DNA]</scope>
    <source>
        <strain evidence="3 4">120613-1</strain>
    </source>
</reference>
<evidence type="ECO:0000313" key="4">
    <source>
        <dbReference type="Proteomes" id="UP000276215"/>
    </source>
</evidence>
<evidence type="ECO:0000313" key="3">
    <source>
        <dbReference type="EMBL" id="RPA97426.1"/>
    </source>
</evidence>
<organism evidence="3 4">
    <name type="scientific">Choiromyces venosus 120613-1</name>
    <dbReference type="NCBI Taxonomy" id="1336337"/>
    <lineage>
        <taxon>Eukaryota</taxon>
        <taxon>Fungi</taxon>
        <taxon>Dikarya</taxon>
        <taxon>Ascomycota</taxon>
        <taxon>Pezizomycotina</taxon>
        <taxon>Pezizomycetes</taxon>
        <taxon>Pezizales</taxon>
        <taxon>Tuberaceae</taxon>
        <taxon>Choiromyces</taxon>
    </lineage>
</organism>
<gene>
    <name evidence="3" type="ORF">L873DRAFT_1844789</name>
</gene>
<dbReference type="EMBL" id="ML120404">
    <property type="protein sequence ID" value="RPA97426.1"/>
    <property type="molecule type" value="Genomic_DNA"/>
</dbReference>
<dbReference type="AlphaFoldDB" id="A0A3N4JGN0"/>
<dbReference type="Pfam" id="PF20209">
    <property type="entry name" value="DUF6570"/>
    <property type="match status" value="1"/>
</dbReference>
<proteinExistence type="predicted"/>
<accession>A0A3N4JGN0</accession>
<dbReference type="Proteomes" id="UP000276215">
    <property type="component" value="Unassembled WGS sequence"/>
</dbReference>
<evidence type="ECO:0000259" key="2">
    <source>
        <dbReference type="Pfam" id="PF20209"/>
    </source>
</evidence>
<protein>
    <recommendedName>
        <fullName evidence="2">DUF6570 domain-containing protein</fullName>
    </recommendedName>
</protein>